<dbReference type="AlphaFoldDB" id="F6DCJ6"/>
<dbReference type="HOGENOM" id="CLU_067069_0_0_6"/>
<evidence type="ECO:0000256" key="4">
    <source>
        <dbReference type="ARBA" id="ARBA00022793"/>
    </source>
</evidence>
<gene>
    <name evidence="9" type="primary">pyrF</name>
    <name evidence="14" type="ordered locus">Thicy_0810</name>
</gene>
<evidence type="ECO:0000256" key="9">
    <source>
        <dbReference type="HAMAP-Rule" id="MF_01200"/>
    </source>
</evidence>
<dbReference type="InterPro" id="IPR018089">
    <property type="entry name" value="OMPdecase_AS"/>
</dbReference>
<feature type="active site" description="For OMPdecase activity" evidence="10">
    <location>
        <position position="68"/>
    </location>
</feature>
<protein>
    <recommendedName>
        <fullName evidence="9">Orotidine 5'-phosphate decarboxylase</fullName>
        <ecNumber evidence="9">4.1.1.23</ecNumber>
    </recommendedName>
    <alternativeName>
        <fullName evidence="9">OMP decarboxylase</fullName>
        <shortName evidence="9">OMPDCase</shortName>
        <shortName evidence="9">OMPdecase</shortName>
    </alternativeName>
</protein>
<proteinExistence type="inferred from homology"/>
<dbReference type="InterPro" id="IPR011060">
    <property type="entry name" value="RibuloseP-bd_barrel"/>
</dbReference>
<dbReference type="UniPathway" id="UPA00070">
    <property type="reaction ID" value="UER00120"/>
</dbReference>
<dbReference type="Gene3D" id="3.20.20.70">
    <property type="entry name" value="Aldolase class I"/>
    <property type="match status" value="1"/>
</dbReference>
<comment type="function">
    <text evidence="1 9">Catalyzes the decarboxylation of orotidine 5'-monophosphate (OMP) to uridine 5'-monophosphate (UMP).</text>
</comment>
<dbReference type="NCBIfam" id="TIGR01740">
    <property type="entry name" value="pyrF"/>
    <property type="match status" value="1"/>
</dbReference>
<dbReference type="GO" id="GO:0044205">
    <property type="term" value="P:'de novo' UMP biosynthetic process"/>
    <property type="evidence" value="ECO:0007669"/>
    <property type="project" value="UniProtKB-UniRule"/>
</dbReference>
<evidence type="ECO:0000256" key="5">
    <source>
        <dbReference type="ARBA" id="ARBA00022975"/>
    </source>
</evidence>
<comment type="similarity">
    <text evidence="8 9">Belongs to the OMP decarboxylase family. Type 1 subfamily.</text>
</comment>
<reference evidence="14 15" key="1">
    <citation type="submission" date="2011-05" db="EMBL/GenBank/DDBJ databases">
        <title>Complete sequence of Thioalkalimicrobium cyclicum ALM1.</title>
        <authorList>
            <consortium name="US DOE Joint Genome Institute"/>
            <person name="Lucas S."/>
            <person name="Han J."/>
            <person name="Lapidus A."/>
            <person name="Cheng J.-F."/>
            <person name="Goodwin L."/>
            <person name="Pitluck S."/>
            <person name="Peters L."/>
            <person name="Mikhailova N."/>
            <person name="Davenport K."/>
            <person name="Han C."/>
            <person name="Tapia R."/>
            <person name="Land M."/>
            <person name="Hauser L."/>
            <person name="Kyrpides N."/>
            <person name="Ivanova N."/>
            <person name="Pagani I."/>
            <person name="Kappler U."/>
            <person name="Woyke T."/>
        </authorList>
    </citation>
    <scope>NUCLEOTIDE SEQUENCE [LARGE SCALE GENOMIC DNA]</scope>
    <source>
        <strain evidence="15">DSM 14477 / JCM 11371 / ALM1</strain>
    </source>
</reference>
<dbReference type="PANTHER" id="PTHR32119">
    <property type="entry name" value="OROTIDINE 5'-PHOSPHATE DECARBOXYLASE"/>
    <property type="match status" value="1"/>
</dbReference>
<dbReference type="InterPro" id="IPR001754">
    <property type="entry name" value="OMPdeCOase_dom"/>
</dbReference>
<dbReference type="SUPFAM" id="SSF51366">
    <property type="entry name" value="Ribulose-phoshate binding barrel"/>
    <property type="match status" value="1"/>
</dbReference>
<evidence type="ECO:0000313" key="14">
    <source>
        <dbReference type="EMBL" id="AEG31582.1"/>
    </source>
</evidence>
<keyword evidence="6 9" id="KW-0456">Lyase</keyword>
<evidence type="ECO:0000256" key="6">
    <source>
        <dbReference type="ARBA" id="ARBA00023239"/>
    </source>
</evidence>
<feature type="active site" description="For OMPdecase activity" evidence="10">
    <location>
        <position position="63"/>
    </location>
</feature>
<accession>F6DCJ6</accession>
<comment type="subunit">
    <text evidence="3 9">Homodimer.</text>
</comment>
<keyword evidence="4 9" id="KW-0210">Decarboxylase</keyword>
<evidence type="ECO:0000256" key="7">
    <source>
        <dbReference type="ARBA" id="ARBA00049157"/>
    </source>
</evidence>
<dbReference type="InterPro" id="IPR047596">
    <property type="entry name" value="OMPdecase_bac"/>
</dbReference>
<evidence type="ECO:0000256" key="1">
    <source>
        <dbReference type="ARBA" id="ARBA00002356"/>
    </source>
</evidence>
<evidence type="ECO:0000256" key="3">
    <source>
        <dbReference type="ARBA" id="ARBA00011738"/>
    </source>
</evidence>
<dbReference type="InterPro" id="IPR014732">
    <property type="entry name" value="OMPdecase"/>
</dbReference>
<comment type="catalytic activity">
    <reaction evidence="7 9 12">
        <text>orotidine 5'-phosphate + H(+) = UMP + CO2</text>
        <dbReference type="Rhea" id="RHEA:11596"/>
        <dbReference type="ChEBI" id="CHEBI:15378"/>
        <dbReference type="ChEBI" id="CHEBI:16526"/>
        <dbReference type="ChEBI" id="CHEBI:57538"/>
        <dbReference type="ChEBI" id="CHEBI:57865"/>
        <dbReference type="EC" id="4.1.1.23"/>
    </reaction>
</comment>
<feature type="binding site" evidence="9 11">
    <location>
        <position position="212"/>
    </location>
    <ligand>
        <name>substrate</name>
    </ligand>
</feature>
<dbReference type="Pfam" id="PF00215">
    <property type="entry name" value="OMPdecase"/>
    <property type="match status" value="1"/>
</dbReference>
<feature type="active site" description="Proton donor" evidence="9">
    <location>
        <position position="65"/>
    </location>
</feature>
<evidence type="ECO:0000259" key="13">
    <source>
        <dbReference type="SMART" id="SM00934"/>
    </source>
</evidence>
<dbReference type="GO" id="GO:0005829">
    <property type="term" value="C:cytosol"/>
    <property type="evidence" value="ECO:0007669"/>
    <property type="project" value="TreeGrafter"/>
</dbReference>
<feature type="active site" description="For OMPdecase activity" evidence="10">
    <location>
        <position position="65"/>
    </location>
</feature>
<feature type="binding site" evidence="9 11">
    <location>
        <position position="213"/>
    </location>
    <ligand>
        <name>substrate</name>
    </ligand>
</feature>
<dbReference type="NCBIfam" id="NF001273">
    <property type="entry name" value="PRK00230.1"/>
    <property type="match status" value="1"/>
</dbReference>
<evidence type="ECO:0000256" key="2">
    <source>
        <dbReference type="ARBA" id="ARBA00004861"/>
    </source>
</evidence>
<dbReference type="FunFam" id="3.20.20.70:FF:000015">
    <property type="entry name" value="Orotidine 5'-phosphate decarboxylase"/>
    <property type="match status" value="1"/>
</dbReference>
<evidence type="ECO:0000256" key="12">
    <source>
        <dbReference type="RuleBase" id="RU000512"/>
    </source>
</evidence>
<evidence type="ECO:0000313" key="15">
    <source>
        <dbReference type="Proteomes" id="UP000009232"/>
    </source>
</evidence>
<dbReference type="EMBL" id="CP002776">
    <property type="protein sequence ID" value="AEG31582.1"/>
    <property type="molecule type" value="Genomic_DNA"/>
</dbReference>
<dbReference type="SMART" id="SM00934">
    <property type="entry name" value="OMPdecase"/>
    <property type="match status" value="1"/>
</dbReference>
<keyword evidence="15" id="KW-1185">Reference proteome</keyword>
<feature type="binding site" evidence="9 11">
    <location>
        <position position="14"/>
    </location>
    <ligand>
        <name>substrate</name>
    </ligand>
</feature>
<dbReference type="HAMAP" id="MF_01200_B">
    <property type="entry name" value="OMPdecase_type1_B"/>
    <property type="match status" value="1"/>
</dbReference>
<keyword evidence="5 9" id="KW-0665">Pyrimidine biosynthesis</keyword>
<dbReference type="PANTHER" id="PTHR32119:SF2">
    <property type="entry name" value="OROTIDINE 5'-PHOSPHATE DECARBOXYLASE"/>
    <property type="match status" value="1"/>
</dbReference>
<dbReference type="RefSeq" id="WP_013835360.1">
    <property type="nucleotide sequence ID" value="NC_015581.1"/>
</dbReference>
<sequence>MSTSIKSPVIVALDFPSTQSALTLVDQLEPSQCRLKVGKELFALGGPELVKTLQQREFDVFVDLKYHDIPTTVAKACRALSDMGVWMLNVHSLGGPKMIAAAREAIEQSGHPTLLIAVTILTSFDEEQLAAIGLQGSIASNVKRLAQLAKGAGAHGVVCSALEAEMLRQSCGLDFRLVTPGIRLNSHAVDDQHRIMTPEKAILAGSHYLVIGRPITQAKEPLSVLNEINHRLSSLKNAL</sequence>
<feature type="binding site" evidence="9 11">
    <location>
        <position position="183"/>
    </location>
    <ligand>
        <name>substrate</name>
    </ligand>
</feature>
<dbReference type="InterPro" id="IPR013785">
    <property type="entry name" value="Aldolase_TIM"/>
</dbReference>
<feature type="binding site" evidence="9 11">
    <location>
        <position position="122"/>
    </location>
    <ligand>
        <name>substrate</name>
    </ligand>
</feature>
<evidence type="ECO:0000256" key="11">
    <source>
        <dbReference type="PIRSR" id="PIRSR614732-2"/>
    </source>
</evidence>
<dbReference type="GO" id="GO:0006207">
    <property type="term" value="P:'de novo' pyrimidine nucleobase biosynthetic process"/>
    <property type="evidence" value="ECO:0007669"/>
    <property type="project" value="InterPro"/>
</dbReference>
<feature type="binding site" evidence="9">
    <location>
        <begin position="63"/>
        <end position="72"/>
    </location>
    <ligand>
        <name>substrate</name>
    </ligand>
</feature>
<dbReference type="CDD" id="cd04725">
    <property type="entry name" value="OMP_decarboxylase_like"/>
    <property type="match status" value="1"/>
</dbReference>
<dbReference type="PROSITE" id="PS00156">
    <property type="entry name" value="OMPDECASE"/>
    <property type="match status" value="1"/>
</dbReference>
<name>F6DCJ6_THICA</name>
<dbReference type="STRING" id="717773.Thicy_0810"/>
<evidence type="ECO:0000256" key="8">
    <source>
        <dbReference type="ARBA" id="ARBA00061012"/>
    </source>
</evidence>
<organism evidence="14 15">
    <name type="scientific">Thiomicrospira cyclica (strain DSM 14477 / JCM 11371 / ALM1)</name>
    <name type="common">Thioalkalimicrobium cyclicum</name>
    <dbReference type="NCBI Taxonomy" id="717773"/>
    <lineage>
        <taxon>Bacteria</taxon>
        <taxon>Pseudomonadati</taxon>
        <taxon>Pseudomonadota</taxon>
        <taxon>Gammaproteobacteria</taxon>
        <taxon>Thiotrichales</taxon>
        <taxon>Piscirickettsiaceae</taxon>
        <taxon>Thiomicrospira</taxon>
    </lineage>
</organism>
<feature type="binding site" evidence="9 11">
    <location>
        <position position="192"/>
    </location>
    <ligand>
        <name>substrate</name>
    </ligand>
</feature>
<dbReference type="Proteomes" id="UP000009232">
    <property type="component" value="Chromosome"/>
</dbReference>
<dbReference type="eggNOG" id="COG0284">
    <property type="taxonomic scope" value="Bacteria"/>
</dbReference>
<feature type="domain" description="Orotidine 5'-phosphate decarboxylase" evidence="13">
    <location>
        <begin position="8"/>
        <end position="228"/>
    </location>
</feature>
<feature type="binding site" evidence="9 11">
    <location>
        <position position="36"/>
    </location>
    <ligand>
        <name>substrate</name>
    </ligand>
</feature>
<evidence type="ECO:0000256" key="10">
    <source>
        <dbReference type="PIRSR" id="PIRSR614732-1"/>
    </source>
</evidence>
<dbReference type="KEGG" id="tcy:Thicy_0810"/>
<comment type="pathway">
    <text evidence="2 9 12">Pyrimidine metabolism; UMP biosynthesis via de novo pathway; UMP from orotate: step 2/2.</text>
</comment>
<dbReference type="EC" id="4.1.1.23" evidence="9"/>
<dbReference type="GO" id="GO:0004590">
    <property type="term" value="F:orotidine-5'-phosphate decarboxylase activity"/>
    <property type="evidence" value="ECO:0007669"/>
    <property type="project" value="UniProtKB-UniRule"/>
</dbReference>